<dbReference type="Gene3D" id="3.50.30.30">
    <property type="match status" value="1"/>
</dbReference>
<comment type="similarity">
    <text evidence="1">Belongs to the peptidase M28 family. M28B subfamily.</text>
</comment>
<evidence type="ECO:0000313" key="5">
    <source>
        <dbReference type="EMBL" id="SUZ54687.1"/>
    </source>
</evidence>
<evidence type="ECO:0000259" key="2">
    <source>
        <dbReference type="Pfam" id="PF02225"/>
    </source>
</evidence>
<dbReference type="InterPro" id="IPR007365">
    <property type="entry name" value="TFR-like_dimer_dom"/>
</dbReference>
<evidence type="ECO:0008006" key="6">
    <source>
        <dbReference type="Google" id="ProtNLM"/>
    </source>
</evidence>
<dbReference type="PANTHER" id="PTHR10404">
    <property type="entry name" value="N-ACETYLATED-ALPHA-LINKED ACIDIC DIPEPTIDASE"/>
    <property type="match status" value="1"/>
</dbReference>
<dbReference type="EMBL" id="UINC01000402">
    <property type="protein sequence ID" value="SUZ54687.1"/>
    <property type="molecule type" value="Genomic_DNA"/>
</dbReference>
<evidence type="ECO:0000256" key="1">
    <source>
        <dbReference type="ARBA" id="ARBA00005634"/>
    </source>
</evidence>
<evidence type="ECO:0000259" key="4">
    <source>
        <dbReference type="Pfam" id="PF04389"/>
    </source>
</evidence>
<reference evidence="5" key="1">
    <citation type="submission" date="2018-05" db="EMBL/GenBank/DDBJ databases">
        <authorList>
            <person name="Lanie J.A."/>
            <person name="Ng W.-L."/>
            <person name="Kazmierczak K.M."/>
            <person name="Andrzejewski T.M."/>
            <person name="Davidsen T.M."/>
            <person name="Wayne K.J."/>
            <person name="Tettelin H."/>
            <person name="Glass J.I."/>
            <person name="Rusch D."/>
            <person name="Podicherti R."/>
            <person name="Tsui H.-C.T."/>
            <person name="Winkler M.E."/>
        </authorList>
    </citation>
    <scope>NUCLEOTIDE SEQUENCE</scope>
</reference>
<accession>A0A381NJK0</accession>
<dbReference type="InterPro" id="IPR039373">
    <property type="entry name" value="Peptidase_M28B"/>
</dbReference>
<dbReference type="FunFam" id="3.40.630.10:FF:000101">
    <property type="entry name" value="N-acetylated alpha-linked acidic dipeptidase like 1"/>
    <property type="match status" value="1"/>
</dbReference>
<gene>
    <name evidence="5" type="ORF">METZ01_LOCUS7541</name>
</gene>
<dbReference type="SUPFAM" id="SSF53187">
    <property type="entry name" value="Zn-dependent exopeptidases"/>
    <property type="match status" value="1"/>
</dbReference>
<dbReference type="InterPro" id="IPR046450">
    <property type="entry name" value="PA_dom_sf"/>
</dbReference>
<protein>
    <recommendedName>
        <fullName evidence="6">Folate hydrolase</fullName>
    </recommendedName>
</protein>
<dbReference type="AlphaFoldDB" id="A0A381NJK0"/>
<dbReference type="InterPro" id="IPR003137">
    <property type="entry name" value="PA_domain"/>
</dbReference>
<dbReference type="Pfam" id="PF02225">
    <property type="entry name" value="PA"/>
    <property type="match status" value="1"/>
</dbReference>
<feature type="domain" description="PA" evidence="2">
    <location>
        <begin position="156"/>
        <end position="222"/>
    </location>
</feature>
<dbReference type="Gene3D" id="1.20.930.40">
    <property type="entry name" value="Transferrin receptor-like, dimerisation domain"/>
    <property type="match status" value="1"/>
</dbReference>
<dbReference type="InterPro" id="IPR007484">
    <property type="entry name" value="Peptidase_M28"/>
</dbReference>
<dbReference type="Pfam" id="PF04389">
    <property type="entry name" value="Peptidase_M28"/>
    <property type="match status" value="1"/>
</dbReference>
<name>A0A381NJK0_9ZZZZ</name>
<dbReference type="SUPFAM" id="SSF52025">
    <property type="entry name" value="PA domain"/>
    <property type="match status" value="1"/>
</dbReference>
<organism evidence="5">
    <name type="scientific">marine metagenome</name>
    <dbReference type="NCBI Taxonomy" id="408172"/>
    <lineage>
        <taxon>unclassified sequences</taxon>
        <taxon>metagenomes</taxon>
        <taxon>ecological metagenomes</taxon>
    </lineage>
</organism>
<feature type="domain" description="Peptidase M28" evidence="4">
    <location>
        <begin position="336"/>
        <end position="535"/>
    </location>
</feature>
<sequence>MVRTSRLLTRSLILTLALLELQGVSAQEAPKPVLGFTPESAARQLELESQYDSHLDADNLEEWMRYIVSKPIYTGSPHNRETAYWMVEQFESWGFEVRLDEYQVLYPTPRIRELELIEPIRYTAQLREPTLAEDETSGIEEDRLPTFNAYSADGDVTGELVYVNYGIPSDYEELERRGISVEGKIVIARYGGSWRGIKPKVATEHGAIGCILFSDPRDDGYFQGDVYPKGPYRMEHGVQRGAVQDMPLYPGDPLTPFVGATVDAERYTVEEAPTIMKIPVLPISYADALPLLSAMEGPVAPANWRGALPITYHLGPGPARVRLHLEFNWDLTPAYNLIAVMRGSDFPDEWVVRGNHRDGWAMGAADPTSGMVALMEEARAVGELTRTGWHPKRTIVYAGWDAEEPGLLGSTEWAEHHRDELHEKAVLYINTDGNGRGFLSAGGSHTLERVVNQVAKEVEDPQTGVSVWERSRATRAVSGDPSAQREGDLWIAPLGSGSDYTPFLQHLGIGSLNISFGGESGGGSYHSQFDSFDHYTRFGDPGFSYGVALAKVAGRLTLRFADADVLPLRMENYSETVNRYVSEVVTLADDLRVETVQHNRLVEMDAFRLQADPTQTYNPPMSKDEVPFFNFAPLQNAVARLEDASIDLDRMLGEQLSNGVLSPVRMTEINRILQKIEQAMTDTDGLPGRPWFRHTIYAPGFYTGYGVKTLPGIREAIEQREWHLVEPQMERIAAALDRVTELLRQATGGLVS</sequence>
<dbReference type="CDD" id="cd02121">
    <property type="entry name" value="PA_GCPII_like"/>
    <property type="match status" value="1"/>
</dbReference>
<feature type="domain" description="Transferrin receptor-like dimerisation" evidence="3">
    <location>
        <begin position="630"/>
        <end position="743"/>
    </location>
</feature>
<dbReference type="Gene3D" id="3.40.630.10">
    <property type="entry name" value="Zn peptidases"/>
    <property type="match status" value="1"/>
</dbReference>
<proteinExistence type="inferred from homology"/>
<dbReference type="InterPro" id="IPR036757">
    <property type="entry name" value="TFR-like_dimer_dom_sf"/>
</dbReference>
<dbReference type="Pfam" id="PF04253">
    <property type="entry name" value="TFR_dimer"/>
    <property type="match status" value="1"/>
</dbReference>
<dbReference type="SUPFAM" id="SSF47672">
    <property type="entry name" value="Transferrin receptor-like dimerisation domain"/>
    <property type="match status" value="1"/>
</dbReference>
<dbReference type="PANTHER" id="PTHR10404:SF46">
    <property type="entry name" value="VACUOLAR PROTEIN SORTING-ASSOCIATED PROTEIN 70"/>
    <property type="match status" value="1"/>
</dbReference>
<evidence type="ECO:0000259" key="3">
    <source>
        <dbReference type="Pfam" id="PF04253"/>
    </source>
</evidence>